<organism evidence="1 2">
    <name type="scientific">Hydnum rufescens UP504</name>
    <dbReference type="NCBI Taxonomy" id="1448309"/>
    <lineage>
        <taxon>Eukaryota</taxon>
        <taxon>Fungi</taxon>
        <taxon>Dikarya</taxon>
        <taxon>Basidiomycota</taxon>
        <taxon>Agaricomycotina</taxon>
        <taxon>Agaricomycetes</taxon>
        <taxon>Cantharellales</taxon>
        <taxon>Hydnaceae</taxon>
        <taxon>Hydnum</taxon>
    </lineage>
</organism>
<dbReference type="AlphaFoldDB" id="A0A9P6B6I8"/>
<evidence type="ECO:0000313" key="1">
    <source>
        <dbReference type="EMBL" id="KAF9518202.1"/>
    </source>
</evidence>
<name>A0A9P6B6I8_9AGAM</name>
<proteinExistence type="predicted"/>
<keyword evidence="2" id="KW-1185">Reference proteome</keyword>
<accession>A0A9P6B6I8</accession>
<dbReference type="Proteomes" id="UP000886523">
    <property type="component" value="Unassembled WGS sequence"/>
</dbReference>
<comment type="caution">
    <text evidence="1">The sequence shown here is derived from an EMBL/GenBank/DDBJ whole genome shotgun (WGS) entry which is preliminary data.</text>
</comment>
<gene>
    <name evidence="1" type="ORF">BS47DRAFT_1338465</name>
</gene>
<sequence>MTTLANAGSEGTLATEKGHHFASMASFPWRDPVNGPRVQDSEIIVALQSKELGRHKYIAIEGKIELNSHLHTSAQRFKLDSFEITVSALHGNSNLPTQFSVIRCPLVLVRIPSPPILLLRERSGSSELITQPKRPLVAFLAPLQPDLSIAARCMLTVRIVYPDWPTLDESSFAGEMIHTTYDTNFAGSEVKGIATVKDVWNTNKLPQGISYTMEVNRRRNSGFGGKIVGTVNTIGRTLKILGKQARRPSRVLDMMYDRSEDSNAYPRQ</sequence>
<evidence type="ECO:0000313" key="2">
    <source>
        <dbReference type="Proteomes" id="UP000886523"/>
    </source>
</evidence>
<reference evidence="1" key="1">
    <citation type="journal article" date="2020" name="Nat. Commun.">
        <title>Large-scale genome sequencing of mycorrhizal fungi provides insights into the early evolution of symbiotic traits.</title>
        <authorList>
            <person name="Miyauchi S."/>
            <person name="Kiss E."/>
            <person name="Kuo A."/>
            <person name="Drula E."/>
            <person name="Kohler A."/>
            <person name="Sanchez-Garcia M."/>
            <person name="Morin E."/>
            <person name="Andreopoulos B."/>
            <person name="Barry K.W."/>
            <person name="Bonito G."/>
            <person name="Buee M."/>
            <person name="Carver A."/>
            <person name="Chen C."/>
            <person name="Cichocki N."/>
            <person name="Clum A."/>
            <person name="Culley D."/>
            <person name="Crous P.W."/>
            <person name="Fauchery L."/>
            <person name="Girlanda M."/>
            <person name="Hayes R.D."/>
            <person name="Keri Z."/>
            <person name="LaButti K."/>
            <person name="Lipzen A."/>
            <person name="Lombard V."/>
            <person name="Magnuson J."/>
            <person name="Maillard F."/>
            <person name="Murat C."/>
            <person name="Nolan M."/>
            <person name="Ohm R.A."/>
            <person name="Pangilinan J."/>
            <person name="Pereira M.F."/>
            <person name="Perotto S."/>
            <person name="Peter M."/>
            <person name="Pfister S."/>
            <person name="Riley R."/>
            <person name="Sitrit Y."/>
            <person name="Stielow J.B."/>
            <person name="Szollosi G."/>
            <person name="Zifcakova L."/>
            <person name="Stursova M."/>
            <person name="Spatafora J.W."/>
            <person name="Tedersoo L."/>
            <person name="Vaario L.M."/>
            <person name="Yamada A."/>
            <person name="Yan M."/>
            <person name="Wang P."/>
            <person name="Xu J."/>
            <person name="Bruns T."/>
            <person name="Baldrian P."/>
            <person name="Vilgalys R."/>
            <person name="Dunand C."/>
            <person name="Henrissat B."/>
            <person name="Grigoriev I.V."/>
            <person name="Hibbett D."/>
            <person name="Nagy L.G."/>
            <person name="Martin F.M."/>
        </authorList>
    </citation>
    <scope>NUCLEOTIDE SEQUENCE</scope>
    <source>
        <strain evidence="1">UP504</strain>
    </source>
</reference>
<dbReference type="EMBL" id="MU128926">
    <property type="protein sequence ID" value="KAF9518202.1"/>
    <property type="molecule type" value="Genomic_DNA"/>
</dbReference>
<protein>
    <submittedName>
        <fullName evidence="1">Uncharacterized protein</fullName>
    </submittedName>
</protein>